<dbReference type="EMBL" id="QGNY01000003">
    <property type="protein sequence ID" value="PWS32231.1"/>
    <property type="molecule type" value="Genomic_DNA"/>
</dbReference>
<name>A0A317EZA5_9SPHI</name>
<proteinExistence type="predicted"/>
<dbReference type="AlphaFoldDB" id="A0A317EZA5"/>
<accession>A0A317EZA5</accession>
<dbReference type="RefSeq" id="WP_109929678.1">
    <property type="nucleotide sequence ID" value="NZ_QGNY01000003.1"/>
</dbReference>
<sequence length="76" mass="8942">MKKKELQELLTRYLDGTSTEGECADVESWYNHMVSSQLPATGKIRLWREWISAQTDKCRYHVIYIVINALRLIGKR</sequence>
<gene>
    <name evidence="1" type="ORF">DF947_10710</name>
</gene>
<comment type="caution">
    <text evidence="1">The sequence shown here is derived from an EMBL/GenBank/DDBJ whole genome shotgun (WGS) entry which is preliminary data.</text>
</comment>
<keyword evidence="2" id="KW-1185">Reference proteome</keyword>
<protein>
    <submittedName>
        <fullName evidence="1">Uncharacterized protein</fullName>
    </submittedName>
</protein>
<reference evidence="2" key="1">
    <citation type="submission" date="2018-05" db="EMBL/GenBank/DDBJ databases">
        <title>Pedobacter paludis sp. nov., isolated from wetland soil.</title>
        <authorList>
            <person name="Zhang Y."/>
        </authorList>
    </citation>
    <scope>NUCLEOTIDE SEQUENCE [LARGE SCALE GENOMIC DNA]</scope>
    <source>
        <strain evidence="2">R-8</strain>
    </source>
</reference>
<evidence type="ECO:0000313" key="1">
    <source>
        <dbReference type="EMBL" id="PWS32231.1"/>
    </source>
</evidence>
<dbReference type="Proteomes" id="UP000245391">
    <property type="component" value="Unassembled WGS sequence"/>
</dbReference>
<evidence type="ECO:0000313" key="2">
    <source>
        <dbReference type="Proteomes" id="UP000245391"/>
    </source>
</evidence>
<organism evidence="1 2">
    <name type="scientific">Pedobacter paludis</name>
    <dbReference type="NCBI Taxonomy" id="2203212"/>
    <lineage>
        <taxon>Bacteria</taxon>
        <taxon>Pseudomonadati</taxon>
        <taxon>Bacteroidota</taxon>
        <taxon>Sphingobacteriia</taxon>
        <taxon>Sphingobacteriales</taxon>
        <taxon>Sphingobacteriaceae</taxon>
        <taxon>Pedobacter</taxon>
    </lineage>
</organism>